<sequence>DCKSTPPPTLEPTGLALSPPPADTHQEPPTLRPMTSDPRMSTCPPKRLKLNSESQEADSDTAPVNSCTKPEERPPEIKLINGLSSTESPTRPVTGGVGRRTSVLFKKAKNGAKLQRERDNQMQNGSREEAVSADPDPARTPNCTATVKTETSAQPKPSTPPPISAPAKQRARSRSCSPERERTPPRLTIEPGKENSCLYDAF</sequence>
<feature type="region of interest" description="Disordered" evidence="1">
    <location>
        <begin position="1"/>
        <end position="202"/>
    </location>
</feature>
<feature type="compositionally biased region" description="Polar residues" evidence="1">
    <location>
        <begin position="82"/>
        <end position="91"/>
    </location>
</feature>
<feature type="compositionally biased region" description="Pro residues" evidence="1">
    <location>
        <begin position="1"/>
        <end position="10"/>
    </location>
</feature>
<proteinExistence type="predicted"/>
<organism evidence="2 3">
    <name type="scientific">Cirrhinus mrigala</name>
    <name type="common">Mrigala</name>
    <dbReference type="NCBI Taxonomy" id="683832"/>
    <lineage>
        <taxon>Eukaryota</taxon>
        <taxon>Metazoa</taxon>
        <taxon>Chordata</taxon>
        <taxon>Craniata</taxon>
        <taxon>Vertebrata</taxon>
        <taxon>Euteleostomi</taxon>
        <taxon>Actinopterygii</taxon>
        <taxon>Neopterygii</taxon>
        <taxon>Teleostei</taxon>
        <taxon>Ostariophysi</taxon>
        <taxon>Cypriniformes</taxon>
        <taxon>Cyprinidae</taxon>
        <taxon>Labeoninae</taxon>
        <taxon>Labeonini</taxon>
        <taxon>Cirrhinus</taxon>
    </lineage>
</organism>
<protein>
    <submittedName>
        <fullName evidence="2">Uncharacterized protein</fullName>
    </submittedName>
</protein>
<gene>
    <name evidence="2" type="ORF">M9458_018775</name>
</gene>
<keyword evidence="3" id="KW-1185">Reference proteome</keyword>
<name>A0ABD0QMY8_CIRMR</name>
<feature type="non-terminal residue" evidence="2">
    <location>
        <position position="1"/>
    </location>
</feature>
<evidence type="ECO:0000313" key="3">
    <source>
        <dbReference type="Proteomes" id="UP001529510"/>
    </source>
</evidence>
<feature type="compositionally biased region" description="Polar residues" evidence="1">
    <location>
        <begin position="141"/>
        <end position="151"/>
    </location>
</feature>
<evidence type="ECO:0000256" key="1">
    <source>
        <dbReference type="SAM" id="MobiDB-lite"/>
    </source>
</evidence>
<dbReference type="AlphaFoldDB" id="A0ABD0QMY8"/>
<evidence type="ECO:0000313" key="2">
    <source>
        <dbReference type="EMBL" id="KAL0187105.1"/>
    </source>
</evidence>
<reference evidence="2 3" key="1">
    <citation type="submission" date="2024-05" db="EMBL/GenBank/DDBJ databases">
        <title>Genome sequencing and assembly of Indian major carp, Cirrhinus mrigala (Hamilton, 1822).</title>
        <authorList>
            <person name="Mohindra V."/>
            <person name="Chowdhury L.M."/>
            <person name="Lal K."/>
            <person name="Jena J.K."/>
        </authorList>
    </citation>
    <scope>NUCLEOTIDE SEQUENCE [LARGE SCALE GENOMIC DNA]</scope>
    <source>
        <strain evidence="2">CM1030</strain>
        <tissue evidence="2">Blood</tissue>
    </source>
</reference>
<feature type="compositionally biased region" description="Basic and acidic residues" evidence="1">
    <location>
        <begin position="114"/>
        <end position="130"/>
    </location>
</feature>
<dbReference type="Proteomes" id="UP001529510">
    <property type="component" value="Unassembled WGS sequence"/>
</dbReference>
<accession>A0ABD0QMY8</accession>
<dbReference type="EMBL" id="JAMKFB020000008">
    <property type="protein sequence ID" value="KAL0187105.1"/>
    <property type="molecule type" value="Genomic_DNA"/>
</dbReference>
<comment type="caution">
    <text evidence="2">The sequence shown here is derived from an EMBL/GenBank/DDBJ whole genome shotgun (WGS) entry which is preliminary data.</text>
</comment>